<protein>
    <submittedName>
        <fullName evidence="2">PTS glucitol/sorbitol transporter subunit IIA</fullName>
    </submittedName>
</protein>
<dbReference type="Pfam" id="PF03829">
    <property type="entry name" value="PTSIIA_gutA"/>
    <property type="match status" value="1"/>
</dbReference>
<feature type="modified residue" description="Phosphohistidine; by HPr" evidence="1">
    <location>
        <position position="42"/>
    </location>
</feature>
<reference evidence="2" key="1">
    <citation type="submission" date="2023-03" db="EMBL/GenBank/DDBJ databases">
        <title>Selenobaculum gbiensis gen. nov. sp. nov., a new bacterium isolated from the gut microbiota of IBD patient.</title>
        <authorList>
            <person name="Yeo S."/>
            <person name="Park H."/>
            <person name="Huh C.S."/>
        </authorList>
    </citation>
    <scope>NUCLEOTIDE SEQUENCE</scope>
    <source>
        <strain evidence="2">ICN-92133</strain>
    </source>
</reference>
<organism evidence="2 3">
    <name type="scientific">Selenobaculum gibii</name>
    <dbReference type="NCBI Taxonomy" id="3054208"/>
    <lineage>
        <taxon>Bacteria</taxon>
        <taxon>Bacillati</taxon>
        <taxon>Bacillota</taxon>
        <taxon>Negativicutes</taxon>
        <taxon>Selenomonadales</taxon>
        <taxon>Selenomonadaceae</taxon>
        <taxon>Selenobaculum</taxon>
    </lineage>
</organism>
<proteinExistence type="predicted"/>
<dbReference type="InterPro" id="IPR004716">
    <property type="entry name" value="PTS_IIA_glucitol/sorbitol-sp"/>
</dbReference>
<dbReference type="GO" id="GO:0005737">
    <property type="term" value="C:cytoplasm"/>
    <property type="evidence" value="ECO:0007669"/>
    <property type="project" value="InterPro"/>
</dbReference>
<dbReference type="Proteomes" id="UP001243623">
    <property type="component" value="Chromosome"/>
</dbReference>
<dbReference type="KEGG" id="sgbi:P3F81_11275"/>
<dbReference type="InterPro" id="IPR036665">
    <property type="entry name" value="PTS_IIA_glucitol/sorbitol_sf"/>
</dbReference>
<accession>A0A9Y2AIV3</accession>
<dbReference type="PANTHER" id="PTHR40398:SF1">
    <property type="entry name" value="PTS SYSTEM GLUCITOL_SORBITOL-SPECIFIC EIIA COMPONENT"/>
    <property type="match status" value="1"/>
</dbReference>
<dbReference type="SUPFAM" id="SSF141530">
    <property type="entry name" value="PTSIIA/GutA-like"/>
    <property type="match status" value="1"/>
</dbReference>
<dbReference type="GO" id="GO:0009401">
    <property type="term" value="P:phosphoenolpyruvate-dependent sugar phosphotransferase system"/>
    <property type="evidence" value="ECO:0007669"/>
    <property type="project" value="InterPro"/>
</dbReference>
<gene>
    <name evidence="2" type="ORF">P3F81_11275</name>
</gene>
<name>A0A9Y2AIV3_9FIRM</name>
<dbReference type="PROSITE" id="PS51097">
    <property type="entry name" value="PTS_EIIA_TYPE_5"/>
    <property type="match status" value="1"/>
</dbReference>
<keyword evidence="3" id="KW-1185">Reference proteome</keyword>
<evidence type="ECO:0000256" key="1">
    <source>
        <dbReference type="PROSITE-ProRule" id="PRU00420"/>
    </source>
</evidence>
<dbReference type="GO" id="GO:0016301">
    <property type="term" value="F:kinase activity"/>
    <property type="evidence" value="ECO:0007669"/>
    <property type="project" value="TreeGrafter"/>
</dbReference>
<sequence>MKYDVTITAIGEVVQDLLDSSGDLILFDTCPIEALGEVSVMHTIGEVGDIQVGDTVRFENKNYTIMAIGDEVLNGLKEIGHCRLKFNEMASACLPGQIILKGEGLPELKVGEKIIIE</sequence>
<dbReference type="AlphaFoldDB" id="A0A9Y2AIV3"/>
<dbReference type="Gene3D" id="2.40.33.40">
    <property type="entry name" value="Phosphotransferase system, glucitol/sorbitol-specific IIA component"/>
    <property type="match status" value="1"/>
</dbReference>
<dbReference type="RefSeq" id="WP_147669676.1">
    <property type="nucleotide sequence ID" value="NZ_CP120678.1"/>
</dbReference>
<dbReference type="EMBL" id="CP120678">
    <property type="protein sequence ID" value="WIW70453.1"/>
    <property type="molecule type" value="Genomic_DNA"/>
</dbReference>
<evidence type="ECO:0000313" key="2">
    <source>
        <dbReference type="EMBL" id="WIW70453.1"/>
    </source>
</evidence>
<dbReference type="PANTHER" id="PTHR40398">
    <property type="entry name" value="PTS SYSTEM GLUCITOL/SORBITOL-SPECIFIC EIIA COMPONENT"/>
    <property type="match status" value="1"/>
</dbReference>
<dbReference type="GO" id="GO:0008982">
    <property type="term" value="F:protein-N(PI)-phosphohistidine-sugar phosphotransferase activity"/>
    <property type="evidence" value="ECO:0007669"/>
    <property type="project" value="InterPro"/>
</dbReference>
<evidence type="ECO:0000313" key="3">
    <source>
        <dbReference type="Proteomes" id="UP001243623"/>
    </source>
</evidence>